<name>A0AAE0Q2N5_9TELE</name>
<evidence type="ECO:0000256" key="10">
    <source>
        <dbReference type="ARBA" id="ARBA00023136"/>
    </source>
</evidence>
<keyword evidence="3" id="KW-0597">Phosphoprotein</keyword>
<dbReference type="PROSITE" id="PS50262">
    <property type="entry name" value="G_PROTEIN_RECEP_F1_2"/>
    <property type="match status" value="1"/>
</dbReference>
<comment type="caution">
    <text evidence="24">The sequence shown here is derived from an EMBL/GenBank/DDBJ whole genome shotgun (WGS) entry which is preliminary data.</text>
</comment>
<evidence type="ECO:0000256" key="8">
    <source>
        <dbReference type="ARBA" id="ARBA00022991"/>
    </source>
</evidence>
<evidence type="ECO:0000256" key="20">
    <source>
        <dbReference type="PIRSR" id="PIRSR600732-5"/>
    </source>
</evidence>
<dbReference type="PRINTS" id="PR00237">
    <property type="entry name" value="GPCRRHODOPSN"/>
</dbReference>
<dbReference type="Pfam" id="PF00001">
    <property type="entry name" value="7tm_1"/>
    <property type="match status" value="1"/>
</dbReference>
<comment type="PTM">
    <text evidence="21">Contains one covalently linked retinal chromophore.</text>
</comment>
<feature type="transmembrane region" description="Helical" evidence="22">
    <location>
        <begin position="190"/>
        <end position="215"/>
    </location>
</feature>
<dbReference type="GO" id="GO:0007602">
    <property type="term" value="P:phototransduction"/>
    <property type="evidence" value="ECO:0007669"/>
    <property type="project" value="UniProtKB-KW"/>
</dbReference>
<dbReference type="EMBL" id="JAUCMX010000023">
    <property type="protein sequence ID" value="KAK3512365.1"/>
    <property type="molecule type" value="Genomic_DNA"/>
</dbReference>
<keyword evidence="8 21" id="KW-0157">Chromophore</keyword>
<keyword evidence="15" id="KW-0844">Vision</keyword>
<dbReference type="InterPro" id="IPR050125">
    <property type="entry name" value="GPCR_opsins"/>
</dbReference>
<feature type="glycosylation site" description="N-linked (GlcNAc...) asparagine" evidence="19">
    <location>
        <position position="170"/>
    </location>
</feature>
<feature type="transmembrane region" description="Helical" evidence="22">
    <location>
        <begin position="308"/>
        <end position="328"/>
    </location>
</feature>
<evidence type="ECO:0000256" key="5">
    <source>
        <dbReference type="ARBA" id="ARBA00022692"/>
    </source>
</evidence>
<dbReference type="GO" id="GO:0007601">
    <property type="term" value="P:visual perception"/>
    <property type="evidence" value="ECO:0007669"/>
    <property type="project" value="UniProtKB-KW"/>
</dbReference>
<dbReference type="PRINTS" id="PR00579">
    <property type="entry name" value="RHODOPSIN"/>
</dbReference>
<evidence type="ECO:0000313" key="24">
    <source>
        <dbReference type="EMBL" id="KAK3512365.1"/>
    </source>
</evidence>
<dbReference type="InterPro" id="IPR019477">
    <property type="entry name" value="Rhodopsin_N"/>
</dbReference>
<keyword evidence="25" id="KW-1185">Reference proteome</keyword>
<protein>
    <recommendedName>
        <fullName evidence="22">Rhodopsin</fullName>
    </recommendedName>
</protein>
<dbReference type="Pfam" id="PF10413">
    <property type="entry name" value="Rhodopsin_N"/>
    <property type="match status" value="1"/>
</dbReference>
<evidence type="ECO:0000313" key="25">
    <source>
        <dbReference type="Proteomes" id="UP001274896"/>
    </source>
</evidence>
<keyword evidence="14 22" id="KW-0807">Transducer</keyword>
<gene>
    <name evidence="24" type="ORF">QTP70_007193</name>
</gene>
<feature type="lipid moiety-binding region" description="S-palmitoyl cysteine" evidence="20">
    <location>
        <position position="469"/>
    </location>
</feature>
<keyword evidence="12 22" id="KW-0675">Receptor</keyword>
<feature type="transmembrane region" description="Helical" evidence="22">
    <location>
        <begin position="101"/>
        <end position="124"/>
    </location>
</feature>
<keyword evidence="16" id="KW-0862">Zinc</keyword>
<comment type="caution">
    <text evidence="22">Lacks conserved residue(s) required for the propagation of feature annotation.</text>
</comment>
<dbReference type="InterPro" id="IPR017452">
    <property type="entry name" value="GPCR_Rhodpsn_7TM"/>
</dbReference>
<evidence type="ECO:0000259" key="23">
    <source>
        <dbReference type="PROSITE" id="PS50262"/>
    </source>
</evidence>
<feature type="transmembrane region" description="Helical" evidence="22">
    <location>
        <begin position="429"/>
        <end position="451"/>
    </location>
</feature>
<accession>A0AAE0Q2N5</accession>
<dbReference type="PRINTS" id="PR00238">
    <property type="entry name" value="OPSIN"/>
</dbReference>
<evidence type="ECO:0000256" key="21">
    <source>
        <dbReference type="PIRSR" id="PIRSR600732-50"/>
    </source>
</evidence>
<evidence type="ECO:0000256" key="22">
    <source>
        <dbReference type="RuleBase" id="RU004951"/>
    </source>
</evidence>
<feature type="domain" description="G-protein coupled receptors family 1 profile" evidence="23">
    <location>
        <begin position="209"/>
        <end position="453"/>
    </location>
</feature>
<keyword evidence="9 22" id="KW-0297">G-protein coupled receptor</keyword>
<feature type="binding site" evidence="16">
    <location>
        <position position="356"/>
    </location>
    <ligand>
        <name>Zn(2+)</name>
        <dbReference type="ChEBI" id="CHEBI:29105"/>
    </ligand>
</feature>
<dbReference type="Gene3D" id="1.20.1070.10">
    <property type="entry name" value="Rhodopsin 7-helix transmembrane proteins"/>
    <property type="match status" value="1"/>
</dbReference>
<proteinExistence type="inferred from homology"/>
<dbReference type="InterPro" id="IPR000732">
    <property type="entry name" value="Rhodopsin"/>
</dbReference>
<evidence type="ECO:0000256" key="9">
    <source>
        <dbReference type="ARBA" id="ARBA00023040"/>
    </source>
</evidence>
<evidence type="ECO:0000256" key="19">
    <source>
        <dbReference type="PIRSR" id="PIRSR600732-4"/>
    </source>
</evidence>
<comment type="similarity">
    <text evidence="22">Belongs to the G-protein coupled receptor 1 family. Opsin subfamily.</text>
</comment>
<dbReference type="InterPro" id="IPR000276">
    <property type="entry name" value="GPCR_Rhodpsn"/>
</dbReference>
<evidence type="ECO:0000256" key="1">
    <source>
        <dbReference type="ARBA" id="ARBA00004141"/>
    </source>
</evidence>
<evidence type="ECO:0000256" key="6">
    <source>
        <dbReference type="ARBA" id="ARBA00022925"/>
    </source>
</evidence>
<feature type="disulfide bond" evidence="18">
    <location>
        <begin position="265"/>
        <end position="342"/>
    </location>
</feature>
<feature type="transmembrane region" description="Helical" evidence="22">
    <location>
        <begin position="358"/>
        <end position="378"/>
    </location>
</feature>
<reference evidence="24" key="1">
    <citation type="submission" date="2023-06" db="EMBL/GenBank/DDBJ databases">
        <title>Male Hemibagrus guttatus genome.</title>
        <authorList>
            <person name="Bian C."/>
        </authorList>
    </citation>
    <scope>NUCLEOTIDE SEQUENCE</scope>
    <source>
        <strain evidence="24">Male_cb2023</strain>
        <tissue evidence="24">Muscle</tissue>
    </source>
</reference>
<keyword evidence="7 22" id="KW-1133">Transmembrane helix</keyword>
<evidence type="ECO:0000256" key="16">
    <source>
        <dbReference type="PIRSR" id="PIRSR600732-1"/>
    </source>
</evidence>
<sequence>MTVVLSHSHPAMKCFERLVMRHIKTQLPPSLDPLQFAYRPNRSTDDAITSTLHLALTHLDNKDSYVRMLSTDFSSAFNTIIPQHLIEKLSLLGLNTSLCNWILDILTSPSILALALLTLLSLSLPPFVPSFSLLRAASESRSRVTSTHGDPDIPESAGSQGPDFYIPVSNTTGLVRSPHEYPQYYLAEPWVFSFLTIYMFFLILIGIPVNLFTLCVTVLHKNLRTPVYYMLVNMTMADLIVIVVSFPFTMHAAMHGYFVHGQIGCNFEGFFTVHGTQISLWSLVVLAVERFMVSCRPGIDIRFRRKFIVKGISFSWLMAFSCSLPPLFEWSRYIPEGLQCSCGVDYYTLKPDLFNESFINYMFTVHLVIPLTVISLCFGRLLCGVNNDAIDKNERDANCLTVLLTLGFFMCWLPYASFGWHIFSNQGSAFSPFAMTLTSFFAKSSVLYNPLICICMDKQLRQCMVITLCHGKNPFADKDGASESSSVSSRSVAPA</sequence>
<dbReference type="GO" id="GO:0046872">
    <property type="term" value="F:metal ion binding"/>
    <property type="evidence" value="ECO:0007669"/>
    <property type="project" value="UniProtKB-KW"/>
</dbReference>
<feature type="transmembrane region" description="Helical" evidence="22">
    <location>
        <begin position="227"/>
        <end position="249"/>
    </location>
</feature>
<dbReference type="GO" id="GO:0016020">
    <property type="term" value="C:membrane"/>
    <property type="evidence" value="ECO:0007669"/>
    <property type="project" value="UniProtKB-SubCell"/>
</dbReference>
<keyword evidence="10 22" id="KW-0472">Membrane</keyword>
<dbReference type="PANTHER" id="PTHR24240">
    <property type="entry name" value="OPSIN"/>
    <property type="match status" value="1"/>
</dbReference>
<evidence type="ECO:0000256" key="15">
    <source>
        <dbReference type="ARBA" id="ARBA00023305"/>
    </source>
</evidence>
<dbReference type="AlphaFoldDB" id="A0AAE0Q2N5"/>
<keyword evidence="5 22" id="KW-0812">Transmembrane</keyword>
<evidence type="ECO:0000256" key="12">
    <source>
        <dbReference type="ARBA" id="ARBA00023170"/>
    </source>
</evidence>
<dbReference type="Proteomes" id="UP001274896">
    <property type="component" value="Unassembled WGS sequence"/>
</dbReference>
<evidence type="ECO:0000256" key="4">
    <source>
        <dbReference type="ARBA" id="ARBA00022606"/>
    </source>
</evidence>
<evidence type="ECO:0000256" key="13">
    <source>
        <dbReference type="ARBA" id="ARBA00023180"/>
    </source>
</evidence>
<feature type="modified residue" description="N6-(retinylidene)lysine" evidence="21">
    <location>
        <position position="443"/>
    </location>
</feature>
<evidence type="ECO:0000256" key="11">
    <source>
        <dbReference type="ARBA" id="ARBA00023157"/>
    </source>
</evidence>
<keyword evidence="16" id="KW-0479">Metal-binding</keyword>
<dbReference type="GO" id="GO:0009881">
    <property type="term" value="F:photoreceptor activity"/>
    <property type="evidence" value="ECO:0007669"/>
    <property type="project" value="UniProtKB-KW"/>
</dbReference>
<evidence type="ECO:0000256" key="7">
    <source>
        <dbReference type="ARBA" id="ARBA00022989"/>
    </source>
</evidence>
<organism evidence="24 25">
    <name type="scientific">Hemibagrus guttatus</name>
    <dbReference type="NCBI Taxonomy" id="175788"/>
    <lineage>
        <taxon>Eukaryota</taxon>
        <taxon>Metazoa</taxon>
        <taxon>Chordata</taxon>
        <taxon>Craniata</taxon>
        <taxon>Vertebrata</taxon>
        <taxon>Euteleostomi</taxon>
        <taxon>Actinopterygii</taxon>
        <taxon>Neopterygii</taxon>
        <taxon>Teleostei</taxon>
        <taxon>Ostariophysi</taxon>
        <taxon>Siluriformes</taxon>
        <taxon>Bagridae</taxon>
        <taxon>Hemibagrus</taxon>
    </lineage>
</organism>
<evidence type="ECO:0000256" key="2">
    <source>
        <dbReference type="ARBA" id="ARBA00022543"/>
    </source>
</evidence>
<keyword evidence="2 22" id="KW-0600">Photoreceptor protein</keyword>
<keyword evidence="13 19" id="KW-0325">Glycoprotein</keyword>
<keyword evidence="4 22" id="KW-0716">Sensory transduction</keyword>
<evidence type="ECO:0000256" key="17">
    <source>
        <dbReference type="PIRSR" id="PIRSR600732-2"/>
    </source>
</evidence>
<feature type="site" description="Plays an important role in the conformation switch to the active conformation" evidence="17">
    <location>
        <position position="268"/>
    </location>
</feature>
<keyword evidence="11 18" id="KW-1015">Disulfide bond</keyword>
<evidence type="ECO:0000256" key="3">
    <source>
        <dbReference type="ARBA" id="ARBA00022553"/>
    </source>
</evidence>
<dbReference type="GO" id="GO:0004930">
    <property type="term" value="F:G protein-coupled receptor activity"/>
    <property type="evidence" value="ECO:0007669"/>
    <property type="project" value="UniProtKB-KW"/>
</dbReference>
<feature type="transmembrane region" description="Helical" evidence="22">
    <location>
        <begin position="399"/>
        <end position="423"/>
    </location>
</feature>
<comment type="subcellular location">
    <subcellularLocation>
        <location evidence="1 22">Membrane</location>
        <topology evidence="1 22">Multi-pass membrane protein</topology>
    </subcellularLocation>
</comment>
<feature type="transmembrane region" description="Helical" evidence="22">
    <location>
        <begin position="269"/>
        <end position="288"/>
    </location>
</feature>
<dbReference type="InterPro" id="IPR001760">
    <property type="entry name" value="Opsin"/>
</dbReference>
<feature type="binding site" evidence="16">
    <location>
        <position position="426"/>
    </location>
    <ligand>
        <name>Zn(2+)</name>
        <dbReference type="ChEBI" id="CHEBI:29105"/>
    </ligand>
</feature>
<keyword evidence="20" id="KW-0449">Lipoprotein</keyword>
<evidence type="ECO:0000256" key="14">
    <source>
        <dbReference type="ARBA" id="ARBA00023224"/>
    </source>
</evidence>
<keyword evidence="6 21" id="KW-0681">Retinal protein</keyword>
<dbReference type="SUPFAM" id="SSF81321">
    <property type="entry name" value="Family A G protein-coupled receptor-like"/>
    <property type="match status" value="1"/>
</dbReference>
<evidence type="ECO:0000256" key="18">
    <source>
        <dbReference type="PIRSR" id="PIRSR600732-3"/>
    </source>
</evidence>